<reference evidence="1" key="1">
    <citation type="submission" date="2022-06" db="EMBL/GenBank/DDBJ databases">
        <title>Genome public.</title>
        <authorList>
            <person name="Sun Q."/>
        </authorList>
    </citation>
    <scope>NUCLEOTIDE SEQUENCE</scope>
    <source>
        <strain evidence="1">CWNU-1</strain>
    </source>
</reference>
<dbReference type="RefSeq" id="WP_250922062.1">
    <property type="nucleotide sequence ID" value="NZ_JAMQAW010000032.1"/>
</dbReference>
<dbReference type="EMBL" id="JAMQAW010000032">
    <property type="protein sequence ID" value="MCM2391736.1"/>
    <property type="molecule type" value="Genomic_DNA"/>
</dbReference>
<keyword evidence="2" id="KW-1185">Reference proteome</keyword>
<accession>A0ABT0UX36</accession>
<evidence type="ECO:0000313" key="1">
    <source>
        <dbReference type="EMBL" id="MCM2391736.1"/>
    </source>
</evidence>
<comment type="caution">
    <text evidence="1">The sequence shown here is derived from an EMBL/GenBank/DDBJ whole genome shotgun (WGS) entry which is preliminary data.</text>
</comment>
<dbReference type="Proteomes" id="UP001431429">
    <property type="component" value="Unassembled WGS sequence"/>
</dbReference>
<gene>
    <name evidence="1" type="ORF">NBG84_26205</name>
</gene>
<protein>
    <submittedName>
        <fullName evidence="1">Uncharacterized protein</fullName>
    </submittedName>
</protein>
<sequence>MAKIKSTGTVDVELTFAELELIRRALGLVQNFGSVDDEWPARELLGDLSKVGG</sequence>
<name>A0ABT0UX36_9ACTN</name>
<proteinExistence type="predicted"/>
<organism evidence="1 2">
    <name type="scientific">Streptomyces albipurpureus</name>
    <dbReference type="NCBI Taxonomy" id="2897419"/>
    <lineage>
        <taxon>Bacteria</taxon>
        <taxon>Bacillati</taxon>
        <taxon>Actinomycetota</taxon>
        <taxon>Actinomycetes</taxon>
        <taxon>Kitasatosporales</taxon>
        <taxon>Streptomycetaceae</taxon>
        <taxon>Streptomyces</taxon>
    </lineage>
</organism>
<evidence type="ECO:0000313" key="2">
    <source>
        <dbReference type="Proteomes" id="UP001431429"/>
    </source>
</evidence>